<proteinExistence type="predicted"/>
<gene>
    <name evidence="1" type="primary">ORF87599</name>
</gene>
<reference evidence="1" key="1">
    <citation type="submission" date="2014-12" db="EMBL/GenBank/DDBJ databases">
        <title>Insight into the proteome of Arion vulgaris.</title>
        <authorList>
            <person name="Aradska J."/>
            <person name="Bulat T."/>
            <person name="Smidak R."/>
            <person name="Sarate P."/>
            <person name="Gangsoo J."/>
            <person name="Sialana F."/>
            <person name="Bilban M."/>
            <person name="Lubec G."/>
        </authorList>
    </citation>
    <scope>NUCLEOTIDE SEQUENCE</scope>
    <source>
        <tissue evidence="1">Skin</tissue>
    </source>
</reference>
<sequence>DNGGEYHGVLLGLGRQQRRTSWCLTWSWTTTEENIMAPTLPVRHGTSASSLTPCGPITTLHGFRLDAFLPEATL</sequence>
<feature type="non-terminal residue" evidence="1">
    <location>
        <position position="1"/>
    </location>
</feature>
<dbReference type="AlphaFoldDB" id="A0A0B7A106"/>
<name>A0A0B7A106_9EUPU</name>
<feature type="non-terminal residue" evidence="1">
    <location>
        <position position="74"/>
    </location>
</feature>
<organism evidence="1">
    <name type="scientific">Arion vulgaris</name>
    <dbReference type="NCBI Taxonomy" id="1028688"/>
    <lineage>
        <taxon>Eukaryota</taxon>
        <taxon>Metazoa</taxon>
        <taxon>Spiralia</taxon>
        <taxon>Lophotrochozoa</taxon>
        <taxon>Mollusca</taxon>
        <taxon>Gastropoda</taxon>
        <taxon>Heterobranchia</taxon>
        <taxon>Euthyneura</taxon>
        <taxon>Panpulmonata</taxon>
        <taxon>Eupulmonata</taxon>
        <taxon>Stylommatophora</taxon>
        <taxon>Helicina</taxon>
        <taxon>Arionoidea</taxon>
        <taxon>Arionidae</taxon>
        <taxon>Arion</taxon>
    </lineage>
</organism>
<dbReference type="EMBL" id="HACG01026775">
    <property type="protein sequence ID" value="CEK73640.1"/>
    <property type="molecule type" value="Transcribed_RNA"/>
</dbReference>
<protein>
    <submittedName>
        <fullName evidence="1">Uncharacterized protein</fullName>
    </submittedName>
</protein>
<accession>A0A0B7A106</accession>
<evidence type="ECO:0000313" key="1">
    <source>
        <dbReference type="EMBL" id="CEK73640.1"/>
    </source>
</evidence>